<dbReference type="SMART" id="SM00091">
    <property type="entry name" value="PAS"/>
    <property type="match status" value="1"/>
</dbReference>
<dbReference type="InterPro" id="IPR036890">
    <property type="entry name" value="HATPase_C_sf"/>
</dbReference>
<dbReference type="SMART" id="SM00388">
    <property type="entry name" value="HisKA"/>
    <property type="match status" value="1"/>
</dbReference>
<evidence type="ECO:0000256" key="6">
    <source>
        <dbReference type="ARBA" id="ARBA00022777"/>
    </source>
</evidence>
<dbReference type="Pfam" id="PF13426">
    <property type="entry name" value="PAS_9"/>
    <property type="match status" value="1"/>
</dbReference>
<evidence type="ECO:0000256" key="4">
    <source>
        <dbReference type="ARBA" id="ARBA00022679"/>
    </source>
</evidence>
<dbReference type="CDD" id="cd00156">
    <property type="entry name" value="REC"/>
    <property type="match status" value="1"/>
</dbReference>
<dbReference type="PANTHER" id="PTHR43065:SF10">
    <property type="entry name" value="PEROXIDE STRESS-ACTIVATED HISTIDINE KINASE MAK3"/>
    <property type="match status" value="1"/>
</dbReference>
<feature type="domain" description="Response regulatory" evidence="11">
    <location>
        <begin position="15"/>
        <end position="132"/>
    </location>
</feature>
<dbReference type="PROSITE" id="PS50110">
    <property type="entry name" value="RESPONSE_REGULATORY"/>
    <property type="match status" value="1"/>
</dbReference>
<organism evidence="12 13">
    <name type="scientific">Chitinophaga alhagiae</name>
    <dbReference type="NCBI Taxonomy" id="2203219"/>
    <lineage>
        <taxon>Bacteria</taxon>
        <taxon>Pseudomonadati</taxon>
        <taxon>Bacteroidota</taxon>
        <taxon>Chitinophagia</taxon>
        <taxon>Chitinophagales</taxon>
        <taxon>Chitinophagaceae</taxon>
        <taxon>Chitinophaga</taxon>
    </lineage>
</organism>
<evidence type="ECO:0000313" key="12">
    <source>
        <dbReference type="EMBL" id="AWO01408.1"/>
    </source>
</evidence>
<evidence type="ECO:0000256" key="9">
    <source>
        <dbReference type="PROSITE-ProRule" id="PRU00169"/>
    </source>
</evidence>
<dbReference type="SUPFAM" id="SSF47384">
    <property type="entry name" value="Homodimeric domain of signal transducing histidine kinase"/>
    <property type="match status" value="1"/>
</dbReference>
<accession>A0ABN5LUK9</accession>
<evidence type="ECO:0000256" key="3">
    <source>
        <dbReference type="ARBA" id="ARBA00022553"/>
    </source>
</evidence>
<evidence type="ECO:0000256" key="1">
    <source>
        <dbReference type="ARBA" id="ARBA00000085"/>
    </source>
</evidence>
<dbReference type="Pfam" id="PF00512">
    <property type="entry name" value="HisKA"/>
    <property type="match status" value="1"/>
</dbReference>
<keyword evidence="13" id="KW-1185">Reference proteome</keyword>
<protein>
    <recommendedName>
        <fullName evidence="2">histidine kinase</fullName>
        <ecNumber evidence="2">2.7.13.3</ecNumber>
    </recommendedName>
</protein>
<reference evidence="12 13" key="1">
    <citation type="submission" date="2018-05" db="EMBL/GenBank/DDBJ databases">
        <title>Chitinophaga sp. nov., isolated from rhizosphere soil of Alhagi.</title>
        <authorList>
            <person name="Liu Y."/>
        </authorList>
    </citation>
    <scope>NUCLEOTIDE SEQUENCE [LARGE SCALE GENOMIC DNA]</scope>
    <source>
        <strain evidence="12 13">T22</strain>
    </source>
</reference>
<dbReference type="InterPro" id="IPR005467">
    <property type="entry name" value="His_kinase_dom"/>
</dbReference>
<evidence type="ECO:0000256" key="5">
    <source>
        <dbReference type="ARBA" id="ARBA00022741"/>
    </source>
</evidence>
<comment type="catalytic activity">
    <reaction evidence="1">
        <text>ATP + protein L-histidine = ADP + protein N-phospho-L-histidine.</text>
        <dbReference type="EC" id="2.7.13.3"/>
    </reaction>
</comment>
<keyword evidence="5" id="KW-0547">Nucleotide-binding</keyword>
<dbReference type="CDD" id="cd00130">
    <property type="entry name" value="PAS"/>
    <property type="match status" value="1"/>
</dbReference>
<dbReference type="Pfam" id="PF00072">
    <property type="entry name" value="Response_reg"/>
    <property type="match status" value="1"/>
</dbReference>
<proteinExistence type="predicted"/>
<feature type="modified residue" description="4-aspartylphosphate" evidence="9">
    <location>
        <position position="67"/>
    </location>
</feature>
<name>A0ABN5LUK9_9BACT</name>
<dbReference type="SUPFAM" id="SSF55874">
    <property type="entry name" value="ATPase domain of HSP90 chaperone/DNA topoisomerase II/histidine kinase"/>
    <property type="match status" value="1"/>
</dbReference>
<dbReference type="InterPro" id="IPR001789">
    <property type="entry name" value="Sig_transdc_resp-reg_receiver"/>
</dbReference>
<dbReference type="InterPro" id="IPR011006">
    <property type="entry name" value="CheY-like_superfamily"/>
</dbReference>
<dbReference type="InterPro" id="IPR004358">
    <property type="entry name" value="Sig_transdc_His_kin-like_C"/>
</dbReference>
<dbReference type="Gene3D" id="3.40.50.2300">
    <property type="match status" value="1"/>
</dbReference>
<dbReference type="InterPro" id="IPR000014">
    <property type="entry name" value="PAS"/>
</dbReference>
<keyword evidence="3 9" id="KW-0597">Phosphoprotein</keyword>
<evidence type="ECO:0000259" key="10">
    <source>
        <dbReference type="PROSITE" id="PS50109"/>
    </source>
</evidence>
<dbReference type="PANTHER" id="PTHR43065">
    <property type="entry name" value="SENSOR HISTIDINE KINASE"/>
    <property type="match status" value="1"/>
</dbReference>
<evidence type="ECO:0000256" key="7">
    <source>
        <dbReference type="ARBA" id="ARBA00022840"/>
    </source>
</evidence>
<dbReference type="NCBIfam" id="TIGR00229">
    <property type="entry name" value="sensory_box"/>
    <property type="match status" value="1"/>
</dbReference>
<dbReference type="GO" id="GO:0016301">
    <property type="term" value="F:kinase activity"/>
    <property type="evidence" value="ECO:0007669"/>
    <property type="project" value="UniProtKB-KW"/>
</dbReference>
<dbReference type="Gene3D" id="1.10.287.130">
    <property type="match status" value="1"/>
</dbReference>
<evidence type="ECO:0000313" key="13">
    <source>
        <dbReference type="Proteomes" id="UP000246099"/>
    </source>
</evidence>
<dbReference type="SMART" id="SM00448">
    <property type="entry name" value="REC"/>
    <property type="match status" value="1"/>
</dbReference>
<dbReference type="EC" id="2.7.13.3" evidence="2"/>
<dbReference type="InterPro" id="IPR035965">
    <property type="entry name" value="PAS-like_dom_sf"/>
</dbReference>
<keyword evidence="4" id="KW-0808">Transferase</keyword>
<dbReference type="PRINTS" id="PR00344">
    <property type="entry name" value="BCTRLSENSOR"/>
</dbReference>
<sequence>MRGGKYNRMKDTYKQILMIDDDEDDFFLVNSLLQDVAPGQYHIEWASTYDKGIEAIEKKDHELYLVDYRLGKYTGLDILRHFKEMDYEAPVIMLTGKGDYAIDNEAMMAGASDYLVKGEITGPELERAIRYGIMEFAHLRAIAENRKKYFGIFEKSHDLIILADCNKNIIDANPIAEKKLQYDRDELMTMNLKHLFLQEVQALQFLLEICEDDAIVQKEYTFKNKHGQKLDVVVNASKLDEQLGTFLCVAEDITEKKREEQEKRQQEKFVVSGRIARVIAHEVRNPLTNILLAVGQFRLEDALKEAEDSQLYLDIIERNCTRINQLVTELLQSTRMMELRLQEHPVNQLVNKALALAEDRLQLNGIQLITRLAGEHATVMADDEKMNIALLNILINAIEAMEPGQGVLTVSTEETEGKINIYITDNGAGIPEENKARLFDPFFTSKSKGTGLGLTSTQNIIINHRGNIDVDSTVGAGTQFTITLPRASAPLP</sequence>
<dbReference type="Proteomes" id="UP000246099">
    <property type="component" value="Chromosome"/>
</dbReference>
<dbReference type="InterPro" id="IPR003594">
    <property type="entry name" value="HATPase_dom"/>
</dbReference>
<dbReference type="Gene3D" id="3.30.450.20">
    <property type="entry name" value="PAS domain"/>
    <property type="match status" value="1"/>
</dbReference>
<dbReference type="SUPFAM" id="SSF55785">
    <property type="entry name" value="PYP-like sensor domain (PAS domain)"/>
    <property type="match status" value="1"/>
</dbReference>
<feature type="domain" description="Histidine kinase" evidence="10">
    <location>
        <begin position="278"/>
        <end position="488"/>
    </location>
</feature>
<dbReference type="Pfam" id="PF02518">
    <property type="entry name" value="HATPase_c"/>
    <property type="match status" value="1"/>
</dbReference>
<evidence type="ECO:0000256" key="2">
    <source>
        <dbReference type="ARBA" id="ARBA00012438"/>
    </source>
</evidence>
<keyword evidence="7" id="KW-0067">ATP-binding</keyword>
<dbReference type="InterPro" id="IPR003661">
    <property type="entry name" value="HisK_dim/P_dom"/>
</dbReference>
<keyword evidence="6 12" id="KW-0418">Kinase</keyword>
<dbReference type="CDD" id="cd00082">
    <property type="entry name" value="HisKA"/>
    <property type="match status" value="1"/>
</dbReference>
<dbReference type="SUPFAM" id="SSF52172">
    <property type="entry name" value="CheY-like"/>
    <property type="match status" value="1"/>
</dbReference>
<dbReference type="EMBL" id="CP029600">
    <property type="protein sequence ID" value="AWO01408.1"/>
    <property type="molecule type" value="Genomic_DNA"/>
</dbReference>
<gene>
    <name evidence="12" type="ORF">DLD77_06730</name>
</gene>
<keyword evidence="8" id="KW-0902">Two-component regulatory system</keyword>
<evidence type="ECO:0000256" key="8">
    <source>
        <dbReference type="ARBA" id="ARBA00023012"/>
    </source>
</evidence>
<dbReference type="SMART" id="SM00387">
    <property type="entry name" value="HATPase_c"/>
    <property type="match status" value="1"/>
</dbReference>
<dbReference type="InterPro" id="IPR036097">
    <property type="entry name" value="HisK_dim/P_sf"/>
</dbReference>
<evidence type="ECO:0000259" key="11">
    <source>
        <dbReference type="PROSITE" id="PS50110"/>
    </source>
</evidence>
<dbReference type="PROSITE" id="PS50109">
    <property type="entry name" value="HIS_KIN"/>
    <property type="match status" value="1"/>
</dbReference>
<dbReference type="Gene3D" id="3.30.565.10">
    <property type="entry name" value="Histidine kinase-like ATPase, C-terminal domain"/>
    <property type="match status" value="1"/>
</dbReference>